<evidence type="ECO:0000256" key="5">
    <source>
        <dbReference type="ARBA" id="ARBA00022764"/>
    </source>
</evidence>
<accession>A0A8B6XCS5</accession>
<organism evidence="12 13">
    <name type="scientific">Derxia gummosa DSM 723</name>
    <dbReference type="NCBI Taxonomy" id="1121388"/>
    <lineage>
        <taxon>Bacteria</taxon>
        <taxon>Pseudomonadati</taxon>
        <taxon>Pseudomonadota</taxon>
        <taxon>Betaproteobacteria</taxon>
        <taxon>Burkholderiales</taxon>
        <taxon>Alcaligenaceae</taxon>
        <taxon>Derxia</taxon>
    </lineage>
</organism>
<feature type="binding site" description="covalent" evidence="8">
    <location>
        <position position="41"/>
    </location>
    <ligand>
        <name>heme c</name>
        <dbReference type="ChEBI" id="CHEBI:61717"/>
        <label>1</label>
    </ligand>
</feature>
<dbReference type="Pfam" id="PF00034">
    <property type="entry name" value="Cytochrom_C"/>
    <property type="match status" value="2"/>
</dbReference>
<reference evidence="13" key="6">
    <citation type="journal article" date="2019" name="Int. J. Biol. Macromol.">
        <title>Cytochrome c: An extreme multifunctional protein with a key role in cell fate.</title>
        <authorList>
            <person name="Santucci R."/>
            <person name="Sinibaldi F."/>
            <person name="Cozza P."/>
            <person name="Polticelli F."/>
            <person name="Fiorucci L."/>
        </authorList>
    </citation>
    <scope>NUCLEOTIDE SEQUENCE</scope>
</reference>
<reference evidence="13" key="2">
    <citation type="journal article" date="1999" name="Structure">
        <title>Still a puzzle: why is haem covalently attached in c-type cytochromes?</title>
        <authorList>
            <person name="Barker P.D."/>
            <person name="Ferguson S.J."/>
        </authorList>
    </citation>
    <scope>NUCLEOTIDE SEQUENCE</scope>
</reference>
<evidence type="ECO:0000256" key="4">
    <source>
        <dbReference type="ARBA" id="ARBA00022723"/>
    </source>
</evidence>
<dbReference type="GO" id="GO:0005506">
    <property type="term" value="F:iron ion binding"/>
    <property type="evidence" value="ECO:0007669"/>
    <property type="project" value="InterPro"/>
</dbReference>
<feature type="domain" description="Cytochrome c" evidence="11">
    <location>
        <begin position="120"/>
        <end position="213"/>
    </location>
</feature>
<protein>
    <submittedName>
        <fullName evidence="13">C-type cytochrome</fullName>
    </submittedName>
</protein>
<dbReference type="SUPFAM" id="SSF46626">
    <property type="entry name" value="Cytochrome c"/>
    <property type="match status" value="2"/>
</dbReference>
<dbReference type="PANTHER" id="PTHR33751">
    <property type="entry name" value="CBB3-TYPE CYTOCHROME C OXIDASE SUBUNIT FIXP"/>
    <property type="match status" value="1"/>
</dbReference>
<evidence type="ECO:0000256" key="6">
    <source>
        <dbReference type="ARBA" id="ARBA00022982"/>
    </source>
</evidence>
<dbReference type="InterPro" id="IPR050597">
    <property type="entry name" value="Cytochrome_c_Oxidase_Subunit"/>
</dbReference>
<keyword evidence="2" id="KW-0813">Transport</keyword>
<reference evidence="13" key="5">
    <citation type="journal article" date="2012" name="Protein Cell">
        <title>Continued surprises in the cytochrome c biogenesis story.</title>
        <authorList>
            <person name="Sawyer E.B."/>
            <person name="Barker P.D."/>
        </authorList>
    </citation>
    <scope>NUCLEOTIDE SEQUENCE</scope>
</reference>
<reference evidence="13" key="4">
    <citation type="journal article" date="2008" name="Nat. Rev. Mol. Cell Biol.">
        <title>Cytochrome c: functions beyond respiration.</title>
        <authorList>
            <person name="Ow Y.P."/>
            <person name="Green D.R."/>
            <person name="Hao Z."/>
            <person name="Mak T.W."/>
        </authorList>
    </citation>
    <scope>NUCLEOTIDE SEQUENCE</scope>
</reference>
<feature type="binding site" description="axial binding residue" evidence="9">
    <location>
        <position position="190"/>
    </location>
    <ligand>
        <name>heme c</name>
        <dbReference type="ChEBI" id="CHEBI:61717"/>
        <label>2</label>
    </ligand>
    <ligandPart>
        <name>Fe</name>
        <dbReference type="ChEBI" id="CHEBI:18248"/>
    </ligandPart>
</feature>
<reference evidence="13" key="7">
    <citation type="submission" date="2025-08" db="UniProtKB">
        <authorList>
            <consortium name="RefSeq"/>
        </authorList>
    </citation>
    <scope>IDENTIFICATION</scope>
</reference>
<comment type="subcellular location">
    <subcellularLocation>
        <location evidence="1">Periplasm</location>
    </subcellularLocation>
</comment>
<feature type="domain" description="Cytochrome c" evidence="11">
    <location>
        <begin position="27"/>
        <end position="113"/>
    </location>
</feature>
<dbReference type="GO" id="GO:0009055">
    <property type="term" value="F:electron transfer activity"/>
    <property type="evidence" value="ECO:0007669"/>
    <property type="project" value="InterPro"/>
</dbReference>
<dbReference type="PIRSF" id="PIRSF000005">
    <property type="entry name" value="Cytochrome_c4"/>
    <property type="match status" value="1"/>
</dbReference>
<dbReference type="Gene3D" id="1.10.760.10">
    <property type="entry name" value="Cytochrome c-like domain"/>
    <property type="match status" value="2"/>
</dbReference>
<reference evidence="13" key="1">
    <citation type="journal article" date="1999" name="Curr. Biol.">
        <title>Cytochrome c.</title>
        <authorList>
            <person name="Kroemer G."/>
        </authorList>
    </citation>
    <scope>NUCLEOTIDE SEQUENCE</scope>
</reference>
<reference evidence="13" key="3">
    <citation type="journal article" date="2003" name="Philos. Trans. R. Soc. Lond., B, Biol. Sci.">
        <title>C-type cytochromes: diverse structures and biogenesis systems pose evolutionary problems.</title>
        <authorList>
            <person name="Allen J.W."/>
            <person name="Daltrop O."/>
            <person name="Stevens J.M."/>
            <person name="Ferguson S.J."/>
        </authorList>
    </citation>
    <scope>NUCLEOTIDE SEQUENCE</scope>
</reference>
<name>A0A8B6XCS5_9BURK</name>
<keyword evidence="3 8" id="KW-0349">Heme</keyword>
<evidence type="ECO:0000259" key="11">
    <source>
        <dbReference type="PROSITE" id="PS51007"/>
    </source>
</evidence>
<comment type="PTM">
    <text evidence="8">Binds 2 heme c groups covalently per subunit.</text>
</comment>
<dbReference type="InterPro" id="IPR009056">
    <property type="entry name" value="Cyt_c-like_dom"/>
</dbReference>
<sequence length="224" mass="23413">MLVQPALAQGARKTPVAPPPAPSAPRGDAVAGRELAESERCIECHGADGQGSTHDDAIEGKFPRLAGQQPDYLLKQLRDLRSGARKNDFMQVMARSIDDATAAHIVAFFAGLPPMRGDGRADANGATLYARGDATRGIPACAACHGADALGQRLADGIAPRLAGQSWRYLERQLLDWRDGFRRNSPGDAMSAAARGLSDAEILSLSHHLSGLAAGASPASSAAR</sequence>
<evidence type="ECO:0000256" key="1">
    <source>
        <dbReference type="ARBA" id="ARBA00004418"/>
    </source>
</evidence>
<feature type="binding site" description="covalent" evidence="8">
    <location>
        <position position="44"/>
    </location>
    <ligand>
        <name>heme c</name>
        <dbReference type="ChEBI" id="CHEBI:61717"/>
        <label>1</label>
    </ligand>
</feature>
<evidence type="ECO:0000313" key="13">
    <source>
        <dbReference type="RefSeq" id="WP_169732522.1"/>
    </source>
</evidence>
<dbReference type="AlphaFoldDB" id="A0A8B6XCS5"/>
<evidence type="ECO:0000256" key="2">
    <source>
        <dbReference type="ARBA" id="ARBA00022448"/>
    </source>
</evidence>
<keyword evidence="5" id="KW-0574">Periplasm</keyword>
<evidence type="ECO:0000313" key="12">
    <source>
        <dbReference type="Proteomes" id="UP000675920"/>
    </source>
</evidence>
<dbReference type="InterPro" id="IPR036909">
    <property type="entry name" value="Cyt_c-like_dom_sf"/>
</dbReference>
<proteinExistence type="predicted"/>
<evidence type="ECO:0000256" key="3">
    <source>
        <dbReference type="ARBA" id="ARBA00022617"/>
    </source>
</evidence>
<keyword evidence="6" id="KW-0249">Electron transport</keyword>
<feature type="binding site" description="covalent" evidence="8">
    <location>
        <position position="144"/>
    </location>
    <ligand>
        <name>heme c</name>
        <dbReference type="ChEBI" id="CHEBI:61717"/>
        <label>2</label>
    </ligand>
</feature>
<dbReference type="GO" id="GO:0020037">
    <property type="term" value="F:heme binding"/>
    <property type="evidence" value="ECO:0007669"/>
    <property type="project" value="InterPro"/>
</dbReference>
<dbReference type="RefSeq" id="WP_169732522.1">
    <property type="nucleotide sequence ID" value="NZ_AXWS01000013.1"/>
</dbReference>
<keyword evidence="12" id="KW-1185">Reference proteome</keyword>
<feature type="binding site" description="axial binding residue" evidence="9">
    <location>
        <position position="45"/>
    </location>
    <ligand>
        <name>heme c</name>
        <dbReference type="ChEBI" id="CHEBI:61717"/>
        <label>1</label>
    </ligand>
    <ligandPart>
        <name>Fe</name>
        <dbReference type="ChEBI" id="CHEBI:18248"/>
    </ligandPart>
</feature>
<dbReference type="GO" id="GO:0042597">
    <property type="term" value="C:periplasmic space"/>
    <property type="evidence" value="ECO:0007669"/>
    <property type="project" value="UniProtKB-SubCell"/>
</dbReference>
<feature type="region of interest" description="Disordered" evidence="10">
    <location>
        <begin position="1"/>
        <end position="34"/>
    </location>
</feature>
<feature type="binding site" description="axial binding residue" evidence="9">
    <location>
        <position position="145"/>
    </location>
    <ligand>
        <name>heme c</name>
        <dbReference type="ChEBI" id="CHEBI:61717"/>
        <label>2</label>
    </ligand>
    <ligandPart>
        <name>Fe</name>
        <dbReference type="ChEBI" id="CHEBI:18248"/>
    </ligandPart>
</feature>
<dbReference type="PROSITE" id="PS51007">
    <property type="entry name" value="CYTC"/>
    <property type="match status" value="2"/>
</dbReference>
<dbReference type="InterPro" id="IPR024167">
    <property type="entry name" value="Cytochrome_c4-like"/>
</dbReference>
<keyword evidence="7 9" id="KW-0408">Iron</keyword>
<dbReference type="PANTHER" id="PTHR33751:SF9">
    <property type="entry name" value="CYTOCHROME C4"/>
    <property type="match status" value="1"/>
</dbReference>
<evidence type="ECO:0000256" key="8">
    <source>
        <dbReference type="PIRSR" id="PIRSR000005-1"/>
    </source>
</evidence>
<evidence type="ECO:0000256" key="7">
    <source>
        <dbReference type="ARBA" id="ARBA00023004"/>
    </source>
</evidence>
<feature type="binding site" description="covalent" evidence="8">
    <location>
        <position position="141"/>
    </location>
    <ligand>
        <name>heme c</name>
        <dbReference type="ChEBI" id="CHEBI:61717"/>
        <label>2</label>
    </ligand>
</feature>
<evidence type="ECO:0000256" key="9">
    <source>
        <dbReference type="PIRSR" id="PIRSR000005-2"/>
    </source>
</evidence>
<evidence type="ECO:0000256" key="10">
    <source>
        <dbReference type="SAM" id="MobiDB-lite"/>
    </source>
</evidence>
<keyword evidence="4 9" id="KW-0479">Metal-binding</keyword>
<feature type="binding site" description="axial binding residue" evidence="9">
    <location>
        <position position="90"/>
    </location>
    <ligand>
        <name>heme c</name>
        <dbReference type="ChEBI" id="CHEBI:61717"/>
        <label>1</label>
    </ligand>
    <ligandPart>
        <name>Fe</name>
        <dbReference type="ChEBI" id="CHEBI:18248"/>
    </ligandPart>
</feature>
<dbReference type="Proteomes" id="UP000675920">
    <property type="component" value="Unplaced"/>
</dbReference>